<evidence type="ECO:0000313" key="3">
    <source>
        <dbReference type="Proteomes" id="UP000564836"/>
    </source>
</evidence>
<protein>
    <submittedName>
        <fullName evidence="1">Uncharacterized protein</fullName>
    </submittedName>
</protein>
<dbReference type="RefSeq" id="WP_180672124.1">
    <property type="nucleotide sequence ID" value="NZ_CP088280.1"/>
</dbReference>
<reference evidence="1" key="2">
    <citation type="submission" date="2020-06" db="EMBL/GenBank/DDBJ databases">
        <title>Whole Genome Sequence of Bradyrhizobium sp. Strain 323S2.</title>
        <authorList>
            <person name="Bromfield E.S.P."/>
        </authorList>
    </citation>
    <scope>NUCLEOTIDE SEQUENCE [LARGE SCALE GENOMIC DNA]</scope>
    <source>
        <strain evidence="1">323S2</strain>
    </source>
</reference>
<evidence type="ECO:0000313" key="1">
    <source>
        <dbReference type="EMBL" id="NYY89991.1"/>
    </source>
</evidence>
<reference evidence="2 3" key="3">
    <citation type="journal article" date="2022" name="Int. J. Syst. Evol. Microbiol.">
        <title>Strains of Bradyrhizobium barranii sp. nov. associated with legumes native to Canada are symbionts of soybeans and belong to different subspecies (subsp. barranii subsp. nov. and subsp. apii subsp. nov.) and symbiovars (sv. glycinearum and sv. septentrionale).</title>
        <authorList>
            <person name="Bromfield E.S.P."/>
            <person name="Cloutier S."/>
            <person name="Wasai-Hara S."/>
            <person name="Minamisawa K."/>
        </authorList>
    </citation>
    <scope>NUCLEOTIDE SEQUENCE [LARGE SCALE GENOMIC DNA]</scope>
    <source>
        <strain evidence="2 3">323S2</strain>
    </source>
</reference>
<dbReference type="Proteomes" id="UP000564836">
    <property type="component" value="Chromosome"/>
</dbReference>
<dbReference type="AlphaFoldDB" id="A0A7Z0Q8V8"/>
<evidence type="ECO:0000313" key="2">
    <source>
        <dbReference type="EMBL" id="UGX93953.1"/>
    </source>
</evidence>
<proteinExistence type="predicted"/>
<sequence length="81" mass="9674">MTIHRHPWFSRLSERTMQTGSAALGDATHWGRRRFHGLTISRHHRECVPRIFTLLDLGRTGSRRHERARRVEDDLFREVSR</sequence>
<name>A0A7Z0Q8V8_9BRAD</name>
<organism evidence="1">
    <name type="scientific">Bradyrhizobium barranii subsp. barranii</name>
    <dbReference type="NCBI Taxonomy" id="2823807"/>
    <lineage>
        <taxon>Bacteria</taxon>
        <taxon>Pseudomonadati</taxon>
        <taxon>Pseudomonadota</taxon>
        <taxon>Alphaproteobacteria</taxon>
        <taxon>Hyphomicrobiales</taxon>
        <taxon>Nitrobacteraceae</taxon>
        <taxon>Bradyrhizobium</taxon>
        <taxon>Bradyrhizobium barranii</taxon>
    </lineage>
</organism>
<reference evidence="2 3" key="1">
    <citation type="journal article" date="2017" name="Syst. Appl. Microbiol.">
        <title>Soybeans inoculated with root zone soils of Canadian native legumes harbour diverse and novel Bradyrhizobium spp. that possess agricultural potential.</title>
        <authorList>
            <person name="Bromfield E.S.P."/>
            <person name="Cloutier S."/>
            <person name="Tambong J.T."/>
            <person name="Tran Thi T.V."/>
        </authorList>
    </citation>
    <scope>NUCLEOTIDE SEQUENCE [LARGE SCALE GENOMIC DNA]</scope>
    <source>
        <strain evidence="2 3">323S2</strain>
    </source>
</reference>
<gene>
    <name evidence="2" type="ORF">G6321_00051780</name>
    <name evidence="1" type="ORF">G6321_16640</name>
</gene>
<dbReference type="EMBL" id="CP088280">
    <property type="protein sequence ID" value="UGX93953.1"/>
    <property type="molecule type" value="Genomic_DNA"/>
</dbReference>
<accession>A0A7Z0Q8V8</accession>
<dbReference type="EMBL" id="JACBFH010000001">
    <property type="protein sequence ID" value="NYY89991.1"/>
    <property type="molecule type" value="Genomic_DNA"/>
</dbReference>